<proteinExistence type="predicted"/>
<keyword evidence="2" id="KW-1185">Reference proteome</keyword>
<dbReference type="KEGG" id="glo:Glov_0330"/>
<protein>
    <submittedName>
        <fullName evidence="1">Uncharacterized protein</fullName>
    </submittedName>
</protein>
<dbReference type="STRING" id="398767.Glov_0330"/>
<sequence length="153" mass="18292">MKRNAAITKFKPLSQKVLRRLAEDRIIEFPLTDSNQLLLSALCRVWTDEWYVAQMNKTFKPDKRAVMLAFPNFGKIERYILSNYLNLKPGMKLRARDMATRIRQHFKIEYPHFKIHRVRQAAYNLRRYSRSGSRKHTLIQLAILEGNHSNFWE</sequence>
<dbReference type="Proteomes" id="UP000002420">
    <property type="component" value="Chromosome"/>
</dbReference>
<dbReference type="HOGENOM" id="CLU_1710660_0_0_7"/>
<dbReference type="OrthoDB" id="5395712at2"/>
<reference evidence="1 2" key="1">
    <citation type="submission" date="2008-05" db="EMBL/GenBank/DDBJ databases">
        <title>Complete sequence of chromosome of Geobacter lovleyi SZ.</title>
        <authorList>
            <consortium name="US DOE Joint Genome Institute"/>
            <person name="Lucas S."/>
            <person name="Copeland A."/>
            <person name="Lapidus A."/>
            <person name="Glavina del Rio T."/>
            <person name="Dalin E."/>
            <person name="Tice H."/>
            <person name="Bruce D."/>
            <person name="Goodwin L."/>
            <person name="Pitluck S."/>
            <person name="Chertkov O."/>
            <person name="Meincke L."/>
            <person name="Brettin T."/>
            <person name="Detter J.C."/>
            <person name="Han C."/>
            <person name="Tapia R."/>
            <person name="Kuske C.R."/>
            <person name="Schmutz J."/>
            <person name="Larimer F."/>
            <person name="Land M."/>
            <person name="Hauser L."/>
            <person name="Kyrpides N."/>
            <person name="Mikhailova N."/>
            <person name="Sung Y."/>
            <person name="Fletcher K.E."/>
            <person name="Ritalahti K.M."/>
            <person name="Loeffler F.E."/>
            <person name="Richardson P."/>
        </authorList>
    </citation>
    <scope>NUCLEOTIDE SEQUENCE [LARGE SCALE GENOMIC DNA]</scope>
    <source>
        <strain evidence="2">ATCC BAA-1151 / DSM 17278 / SZ</strain>
    </source>
</reference>
<evidence type="ECO:0000313" key="1">
    <source>
        <dbReference type="EMBL" id="ACD94058.1"/>
    </source>
</evidence>
<dbReference type="EMBL" id="CP001089">
    <property type="protein sequence ID" value="ACD94058.1"/>
    <property type="molecule type" value="Genomic_DNA"/>
</dbReference>
<evidence type="ECO:0000313" key="2">
    <source>
        <dbReference type="Proteomes" id="UP000002420"/>
    </source>
</evidence>
<organism evidence="1 2">
    <name type="scientific">Trichlorobacter lovleyi (strain ATCC BAA-1151 / DSM 17278 / SZ)</name>
    <name type="common">Geobacter lovleyi</name>
    <dbReference type="NCBI Taxonomy" id="398767"/>
    <lineage>
        <taxon>Bacteria</taxon>
        <taxon>Pseudomonadati</taxon>
        <taxon>Thermodesulfobacteriota</taxon>
        <taxon>Desulfuromonadia</taxon>
        <taxon>Geobacterales</taxon>
        <taxon>Geobacteraceae</taxon>
        <taxon>Trichlorobacter</taxon>
    </lineage>
</organism>
<dbReference type="AlphaFoldDB" id="B3E1G6"/>
<dbReference type="RefSeq" id="WP_012468415.1">
    <property type="nucleotide sequence ID" value="NC_010814.1"/>
</dbReference>
<accession>B3E1G6</accession>
<name>B3E1G6_TRIL1</name>
<gene>
    <name evidence="1" type="ordered locus">Glov_0330</name>
</gene>